<keyword evidence="5" id="KW-0408">Iron</keyword>
<dbReference type="InterPro" id="IPR023885">
    <property type="entry name" value="4Fe4S-binding_SPASM_dom"/>
</dbReference>
<dbReference type="AlphaFoldDB" id="A0A9D9N9P2"/>
<dbReference type="EMBL" id="JADIME010000070">
    <property type="protein sequence ID" value="MBO8465633.1"/>
    <property type="molecule type" value="Genomic_DNA"/>
</dbReference>
<dbReference type="Pfam" id="PF04055">
    <property type="entry name" value="Radical_SAM"/>
    <property type="match status" value="1"/>
</dbReference>
<dbReference type="PANTHER" id="PTHR43787:SF3">
    <property type="entry name" value="ARYLSULFATASE REGULATORY PROTEIN"/>
    <property type="match status" value="1"/>
</dbReference>
<dbReference type="SFLD" id="SFLDS00029">
    <property type="entry name" value="Radical_SAM"/>
    <property type="match status" value="1"/>
</dbReference>
<dbReference type="SUPFAM" id="SSF102114">
    <property type="entry name" value="Radical SAM enzymes"/>
    <property type="match status" value="1"/>
</dbReference>
<comment type="caution">
    <text evidence="8">The sequence shown here is derived from an EMBL/GenBank/DDBJ whole genome shotgun (WGS) entry which is preliminary data.</text>
</comment>
<keyword evidence="4" id="KW-0479">Metal-binding</keyword>
<dbReference type="InterPro" id="IPR007197">
    <property type="entry name" value="rSAM"/>
</dbReference>
<name>A0A9D9N9P2_9BACT</name>
<evidence type="ECO:0000256" key="1">
    <source>
        <dbReference type="ARBA" id="ARBA00001966"/>
    </source>
</evidence>
<dbReference type="SFLD" id="SFLDG01067">
    <property type="entry name" value="SPASM/twitch_domain_containing"/>
    <property type="match status" value="1"/>
</dbReference>
<sequence>MIVSKYTFLFDNNNNTDYYAYNTLSNALIEIDKESYDILVYSENSKIEIELSSMDHELWNALYENNIITENDDDDFLKYKASIARMRTQTASMHLTLAPTMDCCFHCHYCFEKYKTKSYMSAEVMDSIIKYVTTKHDLKNIHITWFGGEPLMAISQIELFHDKFSGAWKNTVLSNIITTGYHIDENTMRVLKKVGISQMQITLDGMKDTHNKVKHIESEEDVFERVMSNIMLLNDRIPDMNIVVRVNLTRENAHEYEQLYKLCQTRFRGRKNIALAPAFVLDRGTSECSSGQTINFFQHKDRSEFILDLASKGMDSPYVHYPEPFFNECAIRNNTAISFDPDGYAYKCWEVIGNKEYAIGRLNKDGILTEINEKILNRQLYGADPIDDATCQTCKYLPLCSGGCPIQRIENKFERKHNCNCTPYKGFLPDFLKFHIAYMKGKK</sequence>
<dbReference type="PROSITE" id="PS51918">
    <property type="entry name" value="RADICAL_SAM"/>
    <property type="match status" value="1"/>
</dbReference>
<dbReference type="Proteomes" id="UP000823597">
    <property type="component" value="Unassembled WGS sequence"/>
</dbReference>
<proteinExistence type="predicted"/>
<feature type="domain" description="Radical SAM core" evidence="7">
    <location>
        <begin position="87"/>
        <end position="317"/>
    </location>
</feature>
<evidence type="ECO:0000259" key="7">
    <source>
        <dbReference type="PROSITE" id="PS51918"/>
    </source>
</evidence>
<evidence type="ECO:0000256" key="5">
    <source>
        <dbReference type="ARBA" id="ARBA00023004"/>
    </source>
</evidence>
<evidence type="ECO:0000256" key="6">
    <source>
        <dbReference type="ARBA" id="ARBA00023014"/>
    </source>
</evidence>
<dbReference type="GO" id="GO:0003824">
    <property type="term" value="F:catalytic activity"/>
    <property type="evidence" value="ECO:0007669"/>
    <property type="project" value="InterPro"/>
</dbReference>
<dbReference type="GO" id="GO:0046872">
    <property type="term" value="F:metal ion binding"/>
    <property type="evidence" value="ECO:0007669"/>
    <property type="project" value="UniProtKB-KW"/>
</dbReference>
<dbReference type="GO" id="GO:0051539">
    <property type="term" value="F:4 iron, 4 sulfur cluster binding"/>
    <property type="evidence" value="ECO:0007669"/>
    <property type="project" value="UniProtKB-KW"/>
</dbReference>
<reference evidence="8" key="2">
    <citation type="journal article" date="2021" name="PeerJ">
        <title>Extensive microbial diversity within the chicken gut microbiome revealed by metagenomics and culture.</title>
        <authorList>
            <person name="Gilroy R."/>
            <person name="Ravi A."/>
            <person name="Getino M."/>
            <person name="Pursley I."/>
            <person name="Horton D.L."/>
            <person name="Alikhan N.F."/>
            <person name="Baker D."/>
            <person name="Gharbi K."/>
            <person name="Hall N."/>
            <person name="Watson M."/>
            <person name="Adriaenssens E.M."/>
            <person name="Foster-Nyarko E."/>
            <person name="Jarju S."/>
            <person name="Secka A."/>
            <person name="Antonio M."/>
            <person name="Oren A."/>
            <person name="Chaudhuri R.R."/>
            <person name="La Ragione R."/>
            <person name="Hildebrand F."/>
            <person name="Pallen M.J."/>
        </authorList>
    </citation>
    <scope>NUCLEOTIDE SEQUENCE</scope>
    <source>
        <strain evidence="8">10037</strain>
    </source>
</reference>
<reference evidence="8" key="1">
    <citation type="submission" date="2020-10" db="EMBL/GenBank/DDBJ databases">
        <authorList>
            <person name="Gilroy R."/>
        </authorList>
    </citation>
    <scope>NUCLEOTIDE SEQUENCE</scope>
    <source>
        <strain evidence="8">10037</strain>
    </source>
</reference>
<evidence type="ECO:0000256" key="3">
    <source>
        <dbReference type="ARBA" id="ARBA00022691"/>
    </source>
</evidence>
<dbReference type="CDD" id="cd01335">
    <property type="entry name" value="Radical_SAM"/>
    <property type="match status" value="1"/>
</dbReference>
<dbReference type="InterPro" id="IPR013785">
    <property type="entry name" value="Aldolase_TIM"/>
</dbReference>
<accession>A0A9D9N9P2</accession>
<evidence type="ECO:0000256" key="4">
    <source>
        <dbReference type="ARBA" id="ARBA00022723"/>
    </source>
</evidence>
<protein>
    <submittedName>
        <fullName evidence="8">SPASM domain-containing protein</fullName>
    </submittedName>
</protein>
<dbReference type="InterPro" id="IPR058240">
    <property type="entry name" value="rSAM_sf"/>
</dbReference>
<evidence type="ECO:0000313" key="8">
    <source>
        <dbReference type="EMBL" id="MBO8465633.1"/>
    </source>
</evidence>
<evidence type="ECO:0000256" key="2">
    <source>
        <dbReference type="ARBA" id="ARBA00022485"/>
    </source>
</evidence>
<keyword evidence="2" id="KW-0004">4Fe-4S</keyword>
<comment type="cofactor">
    <cofactor evidence="1">
        <name>[4Fe-4S] cluster</name>
        <dbReference type="ChEBI" id="CHEBI:49883"/>
    </cofactor>
</comment>
<organism evidence="8 9">
    <name type="scientific">Candidatus Merdivivens pullistercoris</name>
    <dbReference type="NCBI Taxonomy" id="2840873"/>
    <lineage>
        <taxon>Bacteria</taxon>
        <taxon>Pseudomonadati</taxon>
        <taxon>Bacteroidota</taxon>
        <taxon>Bacteroidia</taxon>
        <taxon>Bacteroidales</taxon>
        <taxon>Muribaculaceae</taxon>
        <taxon>Muribaculaceae incertae sedis</taxon>
        <taxon>Candidatus Merdivivens</taxon>
    </lineage>
</organism>
<evidence type="ECO:0000313" key="9">
    <source>
        <dbReference type="Proteomes" id="UP000823597"/>
    </source>
</evidence>
<keyword evidence="3" id="KW-0949">S-adenosyl-L-methionine</keyword>
<dbReference type="Gene3D" id="3.20.20.70">
    <property type="entry name" value="Aldolase class I"/>
    <property type="match status" value="1"/>
</dbReference>
<keyword evidence="6" id="KW-0411">Iron-sulfur</keyword>
<dbReference type="PANTHER" id="PTHR43787">
    <property type="entry name" value="FEMO COFACTOR BIOSYNTHESIS PROTEIN NIFB-RELATED"/>
    <property type="match status" value="1"/>
</dbReference>
<dbReference type="NCBIfam" id="TIGR04085">
    <property type="entry name" value="rSAM_more_4Fe4S"/>
    <property type="match status" value="1"/>
</dbReference>
<gene>
    <name evidence="8" type="ORF">IAB93_06530</name>
</gene>